<sequence>MQTQFKYNIDIDYTAIWTPEENGKFTIASAWEVIRKKRPKNIINKSVWHKHIPFKIAFFIWSALRGKLPTNEYYRSLEELKMIAIAVIERAQMTSNTS</sequence>
<dbReference type="Gramene" id="Solyc10g031565.1.1">
    <property type="protein sequence ID" value="Solyc10g031565.1.1.1"/>
    <property type="gene ID" value="Solyc10g031565.1"/>
</dbReference>
<reference evidence="2" key="2">
    <citation type="submission" date="2019-01" db="UniProtKB">
        <authorList>
            <consortium name="EnsemblPlants"/>
        </authorList>
    </citation>
    <scope>IDENTIFICATION</scope>
    <source>
        <strain evidence="2">cv. Heinz 1706</strain>
    </source>
</reference>
<dbReference type="AlphaFoldDB" id="A0A3Q7J8Z0"/>
<dbReference type="Proteomes" id="UP000004994">
    <property type="component" value="Chromosome 10"/>
</dbReference>
<protein>
    <recommendedName>
        <fullName evidence="1">Reverse transcriptase zinc-binding domain-containing protein</fullName>
    </recommendedName>
</protein>
<evidence type="ECO:0000259" key="1">
    <source>
        <dbReference type="Pfam" id="PF13966"/>
    </source>
</evidence>
<dbReference type="Pfam" id="PF13966">
    <property type="entry name" value="zf-RVT"/>
    <property type="match status" value="1"/>
</dbReference>
<organism evidence="2">
    <name type="scientific">Solanum lycopersicum</name>
    <name type="common">Tomato</name>
    <name type="synonym">Lycopersicon esculentum</name>
    <dbReference type="NCBI Taxonomy" id="4081"/>
    <lineage>
        <taxon>Eukaryota</taxon>
        <taxon>Viridiplantae</taxon>
        <taxon>Streptophyta</taxon>
        <taxon>Embryophyta</taxon>
        <taxon>Tracheophyta</taxon>
        <taxon>Spermatophyta</taxon>
        <taxon>Magnoliopsida</taxon>
        <taxon>eudicotyledons</taxon>
        <taxon>Gunneridae</taxon>
        <taxon>Pentapetalae</taxon>
        <taxon>asterids</taxon>
        <taxon>lamiids</taxon>
        <taxon>Solanales</taxon>
        <taxon>Solanaceae</taxon>
        <taxon>Solanoideae</taxon>
        <taxon>Solaneae</taxon>
        <taxon>Solanum</taxon>
        <taxon>Solanum subgen. Lycopersicon</taxon>
    </lineage>
</organism>
<feature type="domain" description="Reverse transcriptase zinc-binding" evidence="1">
    <location>
        <begin position="25"/>
        <end position="74"/>
    </location>
</feature>
<dbReference type="EnsemblPlants" id="Solyc10g031565.1.1">
    <property type="protein sequence ID" value="Solyc10g031565.1.1.1"/>
    <property type="gene ID" value="Solyc10g031565.1"/>
</dbReference>
<dbReference type="STRING" id="4081.A0A3Q7J8Z0"/>
<dbReference type="InterPro" id="IPR026960">
    <property type="entry name" value="RVT-Znf"/>
</dbReference>
<evidence type="ECO:0000313" key="3">
    <source>
        <dbReference type="Proteomes" id="UP000004994"/>
    </source>
</evidence>
<name>A0A3Q7J8Z0_SOLLC</name>
<keyword evidence="3" id="KW-1185">Reference proteome</keyword>
<accession>A0A3Q7J8Z0</accession>
<reference evidence="2" key="1">
    <citation type="journal article" date="2012" name="Nature">
        <title>The tomato genome sequence provides insights into fleshy fruit evolution.</title>
        <authorList>
            <consortium name="Tomato Genome Consortium"/>
        </authorList>
    </citation>
    <scope>NUCLEOTIDE SEQUENCE [LARGE SCALE GENOMIC DNA]</scope>
    <source>
        <strain evidence="2">cv. Heinz 1706</strain>
    </source>
</reference>
<dbReference type="InParanoid" id="A0A3Q7J8Z0"/>
<evidence type="ECO:0000313" key="2">
    <source>
        <dbReference type="EnsemblPlants" id="Solyc10g031565.1.1.1"/>
    </source>
</evidence>
<proteinExistence type="predicted"/>